<keyword evidence="1" id="KW-1133">Transmembrane helix</keyword>
<proteinExistence type="predicted"/>
<sequence>MLQAILLILTAGIFFRIDYKQLKKNTPLKRDGKLHIIFSLLAITFALLYNFEVPMPNPTEGIKFIYQPAAESLRSFLDR</sequence>
<keyword evidence="1" id="KW-0472">Membrane</keyword>
<organism evidence="2 3">
    <name type="scientific">Virgibacillus xinjiangensis</name>
    <dbReference type="NCBI Taxonomy" id="393090"/>
    <lineage>
        <taxon>Bacteria</taxon>
        <taxon>Bacillati</taxon>
        <taxon>Bacillota</taxon>
        <taxon>Bacilli</taxon>
        <taxon>Bacillales</taxon>
        <taxon>Bacillaceae</taxon>
        <taxon>Virgibacillus</taxon>
    </lineage>
</organism>
<comment type="caution">
    <text evidence="2">The sequence shown here is derived from an EMBL/GenBank/DDBJ whole genome shotgun (WGS) entry which is preliminary data.</text>
</comment>
<evidence type="ECO:0000313" key="3">
    <source>
        <dbReference type="Proteomes" id="UP001595279"/>
    </source>
</evidence>
<dbReference type="EMBL" id="JBHRSA010000042">
    <property type="protein sequence ID" value="MFC3040732.1"/>
    <property type="molecule type" value="Genomic_DNA"/>
</dbReference>
<evidence type="ECO:0000313" key="2">
    <source>
        <dbReference type="EMBL" id="MFC3040732.1"/>
    </source>
</evidence>
<accession>A0ABV7CWA2</accession>
<keyword evidence="3" id="KW-1185">Reference proteome</keyword>
<name>A0ABV7CWA2_9BACI</name>
<reference evidence="3" key="1">
    <citation type="journal article" date="2019" name="Int. J. Syst. Evol. Microbiol.">
        <title>The Global Catalogue of Microorganisms (GCM) 10K type strain sequencing project: providing services to taxonomists for standard genome sequencing and annotation.</title>
        <authorList>
            <consortium name="The Broad Institute Genomics Platform"/>
            <consortium name="The Broad Institute Genome Sequencing Center for Infectious Disease"/>
            <person name="Wu L."/>
            <person name="Ma J."/>
        </authorList>
    </citation>
    <scope>NUCLEOTIDE SEQUENCE [LARGE SCALE GENOMIC DNA]</scope>
    <source>
        <strain evidence="3">KCTC 13128</strain>
    </source>
</reference>
<dbReference type="RefSeq" id="WP_390272253.1">
    <property type="nucleotide sequence ID" value="NZ_JBHRSA010000042.1"/>
</dbReference>
<feature type="transmembrane region" description="Helical" evidence="1">
    <location>
        <begin position="32"/>
        <end position="51"/>
    </location>
</feature>
<protein>
    <submittedName>
        <fullName evidence="2">Uncharacterized protein</fullName>
    </submittedName>
</protein>
<dbReference type="Proteomes" id="UP001595279">
    <property type="component" value="Unassembled WGS sequence"/>
</dbReference>
<evidence type="ECO:0000256" key="1">
    <source>
        <dbReference type="SAM" id="Phobius"/>
    </source>
</evidence>
<gene>
    <name evidence="2" type="ORF">ACFOGI_10785</name>
</gene>
<keyword evidence="1" id="KW-0812">Transmembrane</keyword>